<dbReference type="GO" id="GO:0015098">
    <property type="term" value="F:molybdate ion transmembrane transporter activity"/>
    <property type="evidence" value="ECO:0007669"/>
    <property type="project" value="InterPro"/>
</dbReference>
<protein>
    <submittedName>
        <fullName evidence="8">Uncharacterized protein</fullName>
    </submittedName>
</protein>
<evidence type="ECO:0000313" key="8">
    <source>
        <dbReference type="EMBL" id="KAJ5364854.1"/>
    </source>
</evidence>
<accession>A0A9W9V226</accession>
<keyword evidence="2" id="KW-0813">Transport</keyword>
<reference evidence="8" key="1">
    <citation type="submission" date="2022-11" db="EMBL/GenBank/DDBJ databases">
        <authorList>
            <person name="Petersen C."/>
        </authorList>
    </citation>
    <scope>NUCLEOTIDE SEQUENCE</scope>
    <source>
        <strain evidence="8">IBT 29864</strain>
    </source>
</reference>
<evidence type="ECO:0000256" key="2">
    <source>
        <dbReference type="ARBA" id="ARBA00022448"/>
    </source>
</evidence>
<dbReference type="PANTHER" id="PTHR23516:SF1">
    <property type="entry name" value="MOLYBDATE-ANION TRANSPORTER"/>
    <property type="match status" value="1"/>
</dbReference>
<evidence type="ECO:0000256" key="6">
    <source>
        <dbReference type="ARBA" id="ARBA00023136"/>
    </source>
</evidence>
<dbReference type="Pfam" id="PF05631">
    <property type="entry name" value="MFS_5"/>
    <property type="match status" value="1"/>
</dbReference>
<dbReference type="AlphaFoldDB" id="A0A9W9V226"/>
<keyword evidence="4 7" id="KW-0812">Transmembrane</keyword>
<comment type="caution">
    <text evidence="8">The sequence shown here is derived from an EMBL/GenBank/DDBJ whole genome shotgun (WGS) entry which is preliminary data.</text>
</comment>
<dbReference type="OrthoDB" id="263957at2759"/>
<dbReference type="EMBL" id="JAPZBS010000008">
    <property type="protein sequence ID" value="KAJ5364854.1"/>
    <property type="molecule type" value="Genomic_DNA"/>
</dbReference>
<keyword evidence="3" id="KW-1003">Cell membrane</keyword>
<dbReference type="PANTHER" id="PTHR23516">
    <property type="entry name" value="SAM (S-ADENOSYL METHIONINE) TRANSPORTER"/>
    <property type="match status" value="1"/>
</dbReference>
<sequence length="96" mass="10712">MADDSHAFAFALLTRVFESWMVTEYFAQGLEKSRMRLESVFGIMSTLNSIVAIISGITGECLVKATKTKVSPFLVAVLCLSFAFWYTMKTWVSDPA</sequence>
<keyword evidence="9" id="KW-1185">Reference proteome</keyword>
<dbReference type="GO" id="GO:0005886">
    <property type="term" value="C:plasma membrane"/>
    <property type="evidence" value="ECO:0007669"/>
    <property type="project" value="UniProtKB-SubCell"/>
</dbReference>
<evidence type="ECO:0000256" key="1">
    <source>
        <dbReference type="ARBA" id="ARBA00004651"/>
    </source>
</evidence>
<organism evidence="8 9">
    <name type="scientific">Penicillium cataractarum</name>
    <dbReference type="NCBI Taxonomy" id="2100454"/>
    <lineage>
        <taxon>Eukaryota</taxon>
        <taxon>Fungi</taxon>
        <taxon>Dikarya</taxon>
        <taxon>Ascomycota</taxon>
        <taxon>Pezizomycotina</taxon>
        <taxon>Eurotiomycetes</taxon>
        <taxon>Eurotiomycetidae</taxon>
        <taxon>Eurotiales</taxon>
        <taxon>Aspergillaceae</taxon>
        <taxon>Penicillium</taxon>
    </lineage>
</organism>
<keyword evidence="6 7" id="KW-0472">Membrane</keyword>
<evidence type="ECO:0000256" key="4">
    <source>
        <dbReference type="ARBA" id="ARBA00022692"/>
    </source>
</evidence>
<evidence type="ECO:0000256" key="5">
    <source>
        <dbReference type="ARBA" id="ARBA00022989"/>
    </source>
</evidence>
<dbReference type="GeneID" id="81442659"/>
<comment type="subcellular location">
    <subcellularLocation>
        <location evidence="1">Cell membrane</location>
        <topology evidence="1">Multi-pass membrane protein</topology>
    </subcellularLocation>
</comment>
<dbReference type="RefSeq" id="XP_056552480.1">
    <property type="nucleotide sequence ID" value="XM_056703480.1"/>
</dbReference>
<feature type="transmembrane region" description="Helical" evidence="7">
    <location>
        <begin position="70"/>
        <end position="88"/>
    </location>
</feature>
<evidence type="ECO:0000313" key="9">
    <source>
        <dbReference type="Proteomes" id="UP001147782"/>
    </source>
</evidence>
<evidence type="ECO:0000256" key="3">
    <source>
        <dbReference type="ARBA" id="ARBA00022475"/>
    </source>
</evidence>
<dbReference type="Proteomes" id="UP001147782">
    <property type="component" value="Unassembled WGS sequence"/>
</dbReference>
<reference evidence="8" key="2">
    <citation type="journal article" date="2023" name="IMA Fungus">
        <title>Comparative genomic study of the Penicillium genus elucidates a diverse pangenome and 15 lateral gene transfer events.</title>
        <authorList>
            <person name="Petersen C."/>
            <person name="Sorensen T."/>
            <person name="Nielsen M.R."/>
            <person name="Sondergaard T.E."/>
            <person name="Sorensen J.L."/>
            <person name="Fitzpatrick D.A."/>
            <person name="Frisvad J.C."/>
            <person name="Nielsen K.L."/>
        </authorList>
    </citation>
    <scope>NUCLEOTIDE SEQUENCE</scope>
    <source>
        <strain evidence="8">IBT 29864</strain>
    </source>
</reference>
<keyword evidence="5 7" id="KW-1133">Transmembrane helix</keyword>
<feature type="transmembrane region" description="Helical" evidence="7">
    <location>
        <begin position="39"/>
        <end position="58"/>
    </location>
</feature>
<evidence type="ECO:0000256" key="7">
    <source>
        <dbReference type="SAM" id="Phobius"/>
    </source>
</evidence>
<dbReference type="InterPro" id="IPR008509">
    <property type="entry name" value="MOT2/MFSD5"/>
</dbReference>
<proteinExistence type="predicted"/>
<name>A0A9W9V226_9EURO</name>
<gene>
    <name evidence="8" type="ORF">N7496_010567</name>
</gene>